<dbReference type="EMBL" id="JBHSAT010000004">
    <property type="protein sequence ID" value="MFC3877104.1"/>
    <property type="molecule type" value="Genomic_DNA"/>
</dbReference>
<accession>A0ABV8AI69</accession>
<evidence type="ECO:0000313" key="2">
    <source>
        <dbReference type="Proteomes" id="UP001595812"/>
    </source>
</evidence>
<name>A0ABV8AI69_9FLAO</name>
<evidence type="ECO:0000313" key="1">
    <source>
        <dbReference type="EMBL" id="MFC3877104.1"/>
    </source>
</evidence>
<reference evidence="2" key="1">
    <citation type="journal article" date="2019" name="Int. J. Syst. Evol. Microbiol.">
        <title>The Global Catalogue of Microorganisms (GCM) 10K type strain sequencing project: providing services to taxonomists for standard genome sequencing and annotation.</title>
        <authorList>
            <consortium name="The Broad Institute Genomics Platform"/>
            <consortium name="The Broad Institute Genome Sequencing Center for Infectious Disease"/>
            <person name="Wu L."/>
            <person name="Ma J."/>
        </authorList>
    </citation>
    <scope>NUCLEOTIDE SEQUENCE [LARGE SCALE GENOMIC DNA]</scope>
    <source>
        <strain evidence="2">CECT 8979</strain>
    </source>
</reference>
<organism evidence="1 2">
    <name type="scientific">Winogradskyella maritima</name>
    <dbReference type="NCBI Taxonomy" id="1517766"/>
    <lineage>
        <taxon>Bacteria</taxon>
        <taxon>Pseudomonadati</taxon>
        <taxon>Bacteroidota</taxon>
        <taxon>Flavobacteriia</taxon>
        <taxon>Flavobacteriales</taxon>
        <taxon>Flavobacteriaceae</taxon>
        <taxon>Winogradskyella</taxon>
    </lineage>
</organism>
<dbReference type="SUPFAM" id="SSF55729">
    <property type="entry name" value="Acyl-CoA N-acyltransferases (Nat)"/>
    <property type="match status" value="1"/>
</dbReference>
<keyword evidence="2" id="KW-1185">Reference proteome</keyword>
<sequence>MEYHRDRFEDHSLIVYDKEKLVAVLPAHKTGKTVLSHQGLTYGGLVFLRNTRLVKQAGVLKSVLEFLADSDIEQLSIKSLPNFYKTEAEDGLDYLLNAIGHCEKQQLYSVASIGNVVFSDSRKEGFKRGMSQQLHFEETNDFADFWGSILIPNLQKKHSVKPVHSLKEISRLKQKFPDNIRQFNIYHNNGLVAGATIFETKHVAHLQYISGNSDKNALGSLDFLITKLMTETFNHKRYFDFGTSHNADGSINEGLHFWKEGFGALSAIQNFFRVNTKDYKKIDDLFK</sequence>
<proteinExistence type="predicted"/>
<dbReference type="InterPro" id="IPR016181">
    <property type="entry name" value="Acyl_CoA_acyltransferase"/>
</dbReference>
<comment type="caution">
    <text evidence="1">The sequence shown here is derived from an EMBL/GenBank/DDBJ whole genome shotgun (WGS) entry which is preliminary data.</text>
</comment>
<dbReference type="Proteomes" id="UP001595812">
    <property type="component" value="Unassembled WGS sequence"/>
</dbReference>
<dbReference type="Gene3D" id="3.40.630.30">
    <property type="match status" value="1"/>
</dbReference>
<dbReference type="RefSeq" id="WP_386098753.1">
    <property type="nucleotide sequence ID" value="NZ_JBHSAT010000004.1"/>
</dbReference>
<gene>
    <name evidence="1" type="ORF">ACFOSX_07645</name>
</gene>
<protein>
    <submittedName>
        <fullName evidence="1">GNAT family N-acetyltransferase</fullName>
    </submittedName>
</protein>